<accession>A0A650A0G2</accession>
<evidence type="ECO:0000256" key="8">
    <source>
        <dbReference type="ARBA" id="ARBA00022989"/>
    </source>
</evidence>
<keyword evidence="5 12" id="KW-0138">CF(0)</keyword>
<dbReference type="InterPro" id="IPR001421">
    <property type="entry name" value="ATP8_metazoa"/>
</dbReference>
<keyword evidence="11 13" id="KW-0472">Membrane</keyword>
<evidence type="ECO:0000256" key="11">
    <source>
        <dbReference type="ARBA" id="ARBA00023136"/>
    </source>
</evidence>
<geneLocation type="mitochondrion" evidence="14"/>
<dbReference type="GO" id="GO:0031966">
    <property type="term" value="C:mitochondrial membrane"/>
    <property type="evidence" value="ECO:0007669"/>
    <property type="project" value="UniProtKB-SubCell"/>
</dbReference>
<reference evidence="14" key="1">
    <citation type="submission" date="2018-12" db="EMBL/GenBank/DDBJ databases">
        <title>Structural features of the complete mitogenomes of Two Chinese Stag Beetles (Coleoptera, Lucanidae) with the Phylogenetic implications.</title>
        <authorList>
            <person name="Ji H.C."/>
        </authorList>
    </citation>
    <scope>NUCLEOTIDE SEQUENCE</scope>
</reference>
<proteinExistence type="inferred from homology"/>
<comment type="subunit">
    <text evidence="3">F-type ATPases have 2 components, CF(1) - the catalytic core - and CF(0) - the membrane proton channel.</text>
</comment>
<evidence type="ECO:0000256" key="3">
    <source>
        <dbReference type="ARBA" id="ARBA00011291"/>
    </source>
</evidence>
<dbReference type="AlphaFoldDB" id="A0A650A0G2"/>
<organism evidence="14">
    <name type="scientific">Lucanus maculifemoratus taiwanus</name>
    <dbReference type="NCBI Taxonomy" id="619008"/>
    <lineage>
        <taxon>Eukaryota</taxon>
        <taxon>Metazoa</taxon>
        <taxon>Ecdysozoa</taxon>
        <taxon>Arthropoda</taxon>
        <taxon>Hexapoda</taxon>
        <taxon>Insecta</taxon>
        <taxon>Pterygota</taxon>
        <taxon>Neoptera</taxon>
        <taxon>Endopterygota</taxon>
        <taxon>Coleoptera</taxon>
        <taxon>Polyphaga</taxon>
        <taxon>Scarabaeiformia</taxon>
        <taxon>Lucanidae</taxon>
        <taxon>Lucaninae</taxon>
        <taxon>Lucanus</taxon>
    </lineage>
</organism>
<protein>
    <recommendedName>
        <fullName evidence="12">ATP synthase complex subunit 8</fullName>
    </recommendedName>
</protein>
<evidence type="ECO:0000256" key="6">
    <source>
        <dbReference type="ARBA" id="ARBA00022692"/>
    </source>
</evidence>
<evidence type="ECO:0000313" key="14">
    <source>
        <dbReference type="EMBL" id="QGN05587.1"/>
    </source>
</evidence>
<comment type="similarity">
    <text evidence="2 12">Belongs to the ATPase protein 8 family.</text>
</comment>
<dbReference type="GO" id="GO:0015986">
    <property type="term" value="P:proton motive force-driven ATP synthesis"/>
    <property type="evidence" value="ECO:0007669"/>
    <property type="project" value="InterPro"/>
</dbReference>
<dbReference type="GO" id="GO:0045259">
    <property type="term" value="C:proton-transporting ATP synthase complex"/>
    <property type="evidence" value="ECO:0007669"/>
    <property type="project" value="UniProtKB-KW"/>
</dbReference>
<evidence type="ECO:0000256" key="7">
    <source>
        <dbReference type="ARBA" id="ARBA00022781"/>
    </source>
</evidence>
<evidence type="ECO:0000256" key="4">
    <source>
        <dbReference type="ARBA" id="ARBA00022448"/>
    </source>
</evidence>
<dbReference type="EMBL" id="MK250907">
    <property type="protein sequence ID" value="QGN05587.1"/>
    <property type="molecule type" value="Genomic_DNA"/>
</dbReference>
<keyword evidence="4 12" id="KW-0813">Transport</keyword>
<evidence type="ECO:0000256" key="13">
    <source>
        <dbReference type="SAM" id="Phobius"/>
    </source>
</evidence>
<feature type="transmembrane region" description="Helical" evidence="13">
    <location>
        <begin position="6"/>
        <end position="26"/>
    </location>
</feature>
<keyword evidence="6 12" id="KW-0812">Transmembrane</keyword>
<keyword evidence="10 12" id="KW-0496">Mitochondrion</keyword>
<dbReference type="GO" id="GO:0015078">
    <property type="term" value="F:proton transmembrane transporter activity"/>
    <property type="evidence" value="ECO:0007669"/>
    <property type="project" value="InterPro"/>
</dbReference>
<evidence type="ECO:0000256" key="1">
    <source>
        <dbReference type="ARBA" id="ARBA00004304"/>
    </source>
</evidence>
<name>A0A650A0G2_9SCAR</name>
<dbReference type="Pfam" id="PF00895">
    <property type="entry name" value="ATP-synt_8"/>
    <property type="match status" value="1"/>
</dbReference>
<evidence type="ECO:0000256" key="10">
    <source>
        <dbReference type="ARBA" id="ARBA00023128"/>
    </source>
</evidence>
<evidence type="ECO:0000256" key="9">
    <source>
        <dbReference type="ARBA" id="ARBA00023065"/>
    </source>
</evidence>
<comment type="subcellular location">
    <subcellularLocation>
        <location evidence="1 12">Mitochondrion membrane</location>
        <topology evidence="1 12">Single-pass membrane protein</topology>
    </subcellularLocation>
</comment>
<keyword evidence="9 12" id="KW-0406">Ion transport</keyword>
<evidence type="ECO:0000256" key="12">
    <source>
        <dbReference type="RuleBase" id="RU003661"/>
    </source>
</evidence>
<gene>
    <name evidence="14" type="primary">ATP8</name>
</gene>
<evidence type="ECO:0000256" key="5">
    <source>
        <dbReference type="ARBA" id="ARBA00022547"/>
    </source>
</evidence>
<keyword evidence="7 12" id="KW-0375">Hydrogen ion transport</keyword>
<keyword evidence="8 13" id="KW-1133">Transmembrane helix</keyword>
<sequence length="51" mass="6057">MPQMAPLSWLTLMLSFIFIFLVFNLVNYSINSSSFKTLSLKKSELNKIWKW</sequence>
<evidence type="ECO:0000256" key="2">
    <source>
        <dbReference type="ARBA" id="ARBA00008892"/>
    </source>
</evidence>